<feature type="transmembrane region" description="Helical" evidence="1">
    <location>
        <begin position="33"/>
        <end position="50"/>
    </location>
</feature>
<reference evidence="2 3" key="1">
    <citation type="submission" date="2024-01" db="EMBL/GenBank/DDBJ databases">
        <title>A telomere-to-telomere, gap-free genome of sweet tea (Lithocarpus litseifolius).</title>
        <authorList>
            <person name="Zhou J."/>
        </authorList>
    </citation>
    <scope>NUCLEOTIDE SEQUENCE [LARGE SCALE GENOMIC DNA]</scope>
    <source>
        <strain evidence="2">Zhou-2022a</strain>
        <tissue evidence="2">Leaf</tissue>
    </source>
</reference>
<keyword evidence="1" id="KW-1133">Transmembrane helix</keyword>
<dbReference type="EMBL" id="JAZDWU010000001">
    <property type="protein sequence ID" value="KAL0013533.1"/>
    <property type="molecule type" value="Genomic_DNA"/>
</dbReference>
<dbReference type="Proteomes" id="UP001459277">
    <property type="component" value="Unassembled WGS sequence"/>
</dbReference>
<feature type="transmembrane region" description="Helical" evidence="1">
    <location>
        <begin position="62"/>
        <end position="79"/>
    </location>
</feature>
<evidence type="ECO:0000313" key="2">
    <source>
        <dbReference type="EMBL" id="KAL0013533.1"/>
    </source>
</evidence>
<accession>A0AAW2DSB4</accession>
<keyword evidence="1" id="KW-0812">Transmembrane</keyword>
<proteinExistence type="predicted"/>
<keyword evidence="1" id="KW-0472">Membrane</keyword>
<sequence length="104" mass="12452">MLRGRQVGTVPEPPLFIGVRKKMIEEKRSKKMHVLWPSNFKAMLIIFWVRKKMIGEKRSKKIYVLWPFNFKVMLILYVVQNMYNKIKCVVLKMCVTVQVVFKMS</sequence>
<evidence type="ECO:0000256" key="1">
    <source>
        <dbReference type="SAM" id="Phobius"/>
    </source>
</evidence>
<gene>
    <name evidence="2" type="ORF">SO802_000602</name>
</gene>
<name>A0AAW2DSB4_9ROSI</name>
<keyword evidence="3" id="KW-1185">Reference proteome</keyword>
<dbReference type="AlphaFoldDB" id="A0AAW2DSB4"/>
<comment type="caution">
    <text evidence="2">The sequence shown here is derived from an EMBL/GenBank/DDBJ whole genome shotgun (WGS) entry which is preliminary data.</text>
</comment>
<evidence type="ECO:0000313" key="3">
    <source>
        <dbReference type="Proteomes" id="UP001459277"/>
    </source>
</evidence>
<protein>
    <submittedName>
        <fullName evidence="2">Uncharacterized protein</fullName>
    </submittedName>
</protein>
<organism evidence="2 3">
    <name type="scientific">Lithocarpus litseifolius</name>
    <dbReference type="NCBI Taxonomy" id="425828"/>
    <lineage>
        <taxon>Eukaryota</taxon>
        <taxon>Viridiplantae</taxon>
        <taxon>Streptophyta</taxon>
        <taxon>Embryophyta</taxon>
        <taxon>Tracheophyta</taxon>
        <taxon>Spermatophyta</taxon>
        <taxon>Magnoliopsida</taxon>
        <taxon>eudicotyledons</taxon>
        <taxon>Gunneridae</taxon>
        <taxon>Pentapetalae</taxon>
        <taxon>rosids</taxon>
        <taxon>fabids</taxon>
        <taxon>Fagales</taxon>
        <taxon>Fagaceae</taxon>
        <taxon>Lithocarpus</taxon>
    </lineage>
</organism>